<dbReference type="PANTHER" id="PTHR23186:SF4">
    <property type="entry name" value="GH22790P"/>
    <property type="match status" value="1"/>
</dbReference>
<comment type="caution">
    <text evidence="2">The sequence shown here is derived from an EMBL/GenBank/DDBJ whole genome shotgun (WGS) entry which is preliminary data.</text>
</comment>
<feature type="compositionally biased region" description="Basic and acidic residues" evidence="1">
    <location>
        <begin position="286"/>
        <end position="296"/>
    </location>
</feature>
<dbReference type="EMBL" id="CADEPI010000013">
    <property type="protein sequence ID" value="CAB3363777.1"/>
    <property type="molecule type" value="Genomic_DNA"/>
</dbReference>
<gene>
    <name evidence="2" type="ORF">CLODIP_2_CD09901</name>
</gene>
<dbReference type="GO" id="GO:0005634">
    <property type="term" value="C:nucleus"/>
    <property type="evidence" value="ECO:0007669"/>
    <property type="project" value="TreeGrafter"/>
</dbReference>
<dbReference type="AlphaFoldDB" id="A0A8S1C9C3"/>
<dbReference type="OrthoDB" id="6250723at2759"/>
<feature type="compositionally biased region" description="Low complexity" evidence="1">
    <location>
        <begin position="265"/>
        <end position="276"/>
    </location>
</feature>
<feature type="region of interest" description="Disordered" evidence="1">
    <location>
        <begin position="34"/>
        <end position="100"/>
    </location>
</feature>
<feature type="compositionally biased region" description="Low complexity" evidence="1">
    <location>
        <begin position="405"/>
        <end position="420"/>
    </location>
</feature>
<accession>A0A8S1C9C3</accession>
<feature type="compositionally biased region" description="Basic residues" evidence="1">
    <location>
        <begin position="439"/>
        <end position="448"/>
    </location>
</feature>
<sequence length="448" mass="48424">MNELLGWYGYEKVDSTETQGLQLRQFGPSASLIASQKRAKMQLEGGQRRHALSRHRQKAAAAAAATAPPPPPAPPDSTDSDDEIDPGRVETLSTQSKEQSQSDMTVCSWCHQLGAHIFDNTTGKDQRAFCSEQCFSQCRRATFKRNKVCDWCKHVRHSTNYIDFKDSESQLQFCSEKCLNQCKMSIFCKEAQAHLQSQLVSPDPLAPSSSGNGTLITPELWLKDCKNSDDDASGFAGSVSPKSSISSRSSNRSVSPTQLPPPPTASTSATCTTPSPKNSAMPVKHKLAEREKKYKETSAAPPPAPFPMGGVPPDPAVTFPLPPPPRFPEQFCFPSLRPPFPPFLRHPFGLGVGPFAGGGLSMRSPMPPVTVMLPCPIPLPIPIPIPIILPLFNLPSISPPPSPRPEVAVAAAAADPPTVANKEGIIEEEEDSPPEPCPPKKKKKQKSA</sequence>
<evidence type="ECO:0008006" key="4">
    <source>
        <dbReference type="Google" id="ProtNLM"/>
    </source>
</evidence>
<organism evidence="2 3">
    <name type="scientific">Cloeon dipterum</name>
    <dbReference type="NCBI Taxonomy" id="197152"/>
    <lineage>
        <taxon>Eukaryota</taxon>
        <taxon>Metazoa</taxon>
        <taxon>Ecdysozoa</taxon>
        <taxon>Arthropoda</taxon>
        <taxon>Hexapoda</taxon>
        <taxon>Insecta</taxon>
        <taxon>Pterygota</taxon>
        <taxon>Palaeoptera</taxon>
        <taxon>Ephemeroptera</taxon>
        <taxon>Pisciforma</taxon>
        <taxon>Baetidae</taxon>
        <taxon>Cloeon</taxon>
    </lineage>
</organism>
<name>A0A8S1C9C3_9INSE</name>
<feature type="compositionally biased region" description="Basic residues" evidence="1">
    <location>
        <begin position="48"/>
        <end position="58"/>
    </location>
</feature>
<feature type="compositionally biased region" description="Pro residues" evidence="1">
    <location>
        <begin position="300"/>
        <end position="311"/>
    </location>
</feature>
<feature type="compositionally biased region" description="Polar residues" evidence="1">
    <location>
        <begin position="91"/>
        <end position="100"/>
    </location>
</feature>
<dbReference type="Pfam" id="PF15279">
    <property type="entry name" value="SOBP"/>
    <property type="match status" value="1"/>
</dbReference>
<proteinExistence type="predicted"/>
<reference evidence="2 3" key="1">
    <citation type="submission" date="2020-04" db="EMBL/GenBank/DDBJ databases">
        <authorList>
            <person name="Alioto T."/>
            <person name="Alioto T."/>
            <person name="Gomez Garrido J."/>
        </authorList>
    </citation>
    <scope>NUCLEOTIDE SEQUENCE [LARGE SCALE GENOMIC DNA]</scope>
</reference>
<dbReference type="Proteomes" id="UP000494165">
    <property type="component" value="Unassembled WGS sequence"/>
</dbReference>
<evidence type="ECO:0000256" key="1">
    <source>
        <dbReference type="SAM" id="MobiDB-lite"/>
    </source>
</evidence>
<protein>
    <recommendedName>
        <fullName evidence="4">Sine oculis-binding protein homolog</fullName>
    </recommendedName>
</protein>
<feature type="compositionally biased region" description="Low complexity" evidence="1">
    <location>
        <begin position="238"/>
        <end position="257"/>
    </location>
</feature>
<evidence type="ECO:0000313" key="2">
    <source>
        <dbReference type="EMBL" id="CAB3363777.1"/>
    </source>
</evidence>
<feature type="region of interest" description="Disordered" evidence="1">
    <location>
        <begin position="233"/>
        <end position="311"/>
    </location>
</feature>
<dbReference type="GO" id="GO:0048513">
    <property type="term" value="P:animal organ development"/>
    <property type="evidence" value="ECO:0007669"/>
    <property type="project" value="TreeGrafter"/>
</dbReference>
<keyword evidence="3" id="KW-1185">Reference proteome</keyword>
<evidence type="ECO:0000313" key="3">
    <source>
        <dbReference type="Proteomes" id="UP000494165"/>
    </source>
</evidence>
<feature type="region of interest" description="Disordered" evidence="1">
    <location>
        <begin position="401"/>
        <end position="448"/>
    </location>
</feature>
<dbReference type="InterPro" id="IPR026092">
    <property type="entry name" value="RAI2/SOBP"/>
</dbReference>
<dbReference type="PANTHER" id="PTHR23186">
    <property type="entry name" value="RETINOIC ACID-INDUCED PROTEIN 2"/>
    <property type="match status" value="1"/>
</dbReference>